<organism evidence="1 2">
    <name type="scientific">Methylogaea oryzae</name>
    <dbReference type="NCBI Taxonomy" id="1295382"/>
    <lineage>
        <taxon>Bacteria</taxon>
        <taxon>Pseudomonadati</taxon>
        <taxon>Pseudomonadota</taxon>
        <taxon>Gammaproteobacteria</taxon>
        <taxon>Methylococcales</taxon>
        <taxon>Methylococcaceae</taxon>
        <taxon>Methylogaea</taxon>
    </lineage>
</organism>
<dbReference type="GO" id="GO:0018493">
    <property type="term" value="F:formylmethanofuran dehydrogenase activity"/>
    <property type="evidence" value="ECO:0007669"/>
    <property type="project" value="InterPro"/>
</dbReference>
<dbReference type="EMBL" id="AP019782">
    <property type="protein sequence ID" value="BBL72286.1"/>
    <property type="molecule type" value="Genomic_DNA"/>
</dbReference>
<name>A0A8D5ALM4_9GAMM</name>
<dbReference type="KEGG" id="moz:MoryE10_28920"/>
<dbReference type="RefSeq" id="WP_221047469.1">
    <property type="nucleotide sequence ID" value="NZ_AP019782.1"/>
</dbReference>
<dbReference type="AlphaFoldDB" id="A0A8D5ALM4"/>
<evidence type="ECO:0000313" key="1">
    <source>
        <dbReference type="EMBL" id="BBL72286.1"/>
    </source>
</evidence>
<dbReference type="GO" id="GO:0015948">
    <property type="term" value="P:methanogenesis"/>
    <property type="evidence" value="ECO:0007669"/>
    <property type="project" value="InterPro"/>
</dbReference>
<proteinExistence type="predicted"/>
<dbReference type="InterPro" id="IPR016457">
    <property type="entry name" value="Formylmethanofuran_DH_bsu"/>
</dbReference>
<protein>
    <submittedName>
        <fullName evidence="1">Tungsten-containing formylmethanofuran dehydrogenase 2 subunit B</fullName>
    </submittedName>
</protein>
<gene>
    <name evidence="1" type="primary">fwdB</name>
    <name evidence="1" type="ORF">MoryE10_28920</name>
</gene>
<dbReference type="NCBIfam" id="TIGR03129">
    <property type="entry name" value="one_C_dehyd_B"/>
    <property type="match status" value="1"/>
</dbReference>
<sequence length="422" mass="44814">MSDSANKVYENVPSPFCGIASDDLKIEVQGDRLKVLENGDAVTISGFEAAVTDKSPRIGGQPASLEDAVAKAAALLKDAKLPLFSGFGTDVNGTRAAMSLIDKSRGVFDQMRAEGGMRNLAVLQDSGWLATTLGELKNRVEVLVCFGSDIEANFPRFFERFIWTPETLFGQDTKKREIVFIGPAPAGKAAVSPDGREPKVIPCPPEALPDVAAALAALARGNRLQAETVGGIPVAELQALVERMRQASYSVVTWAAGQLNFPHAELAIQQVCQFVVTLNKTVRAAALPVGGQDGDRTAGQVASWISGYPTRVGYLRGYPEHDAYHYSSAQLLGNGEADLLVWVNSIALTPPPASAIPTVAIGRSGMQFGKEPDVFIPVGCPGIDHGGHMYRCDNVVAMPLYKLRDAGLPSASDVLKAIEAAL</sequence>
<evidence type="ECO:0000313" key="2">
    <source>
        <dbReference type="Proteomes" id="UP000824988"/>
    </source>
</evidence>
<reference evidence="1" key="1">
    <citation type="submission" date="2019-06" db="EMBL/GenBank/DDBJ databases">
        <title>Complete genome sequence of Methylogaea oryzae strain JCM16910.</title>
        <authorList>
            <person name="Asakawa S."/>
        </authorList>
    </citation>
    <scope>NUCLEOTIDE SEQUENCE</scope>
    <source>
        <strain evidence="1">E10</strain>
    </source>
</reference>
<accession>A0A8D5ALM4</accession>
<dbReference type="Proteomes" id="UP000824988">
    <property type="component" value="Chromosome"/>
</dbReference>
<keyword evidence="2" id="KW-1185">Reference proteome</keyword>